<gene>
    <name evidence="2" type="ORF">E5F87_07630</name>
</gene>
<dbReference type="GO" id="GO:0016787">
    <property type="term" value="F:hydrolase activity"/>
    <property type="evidence" value="ECO:0007669"/>
    <property type="project" value="UniProtKB-KW"/>
</dbReference>
<dbReference type="Gene3D" id="3.40.50.1820">
    <property type="entry name" value="alpha/beta hydrolase"/>
    <property type="match status" value="1"/>
</dbReference>
<proteinExistence type="predicted"/>
<dbReference type="InterPro" id="IPR029058">
    <property type="entry name" value="AB_hydrolase_fold"/>
</dbReference>
<keyword evidence="2" id="KW-0378">Hydrolase</keyword>
<dbReference type="InterPro" id="IPR051411">
    <property type="entry name" value="Polyketide_trans_af380"/>
</dbReference>
<dbReference type="GeneID" id="77191417"/>
<dbReference type="Pfam" id="PF01738">
    <property type="entry name" value="DLH"/>
    <property type="match status" value="1"/>
</dbReference>
<dbReference type="SUPFAM" id="SSF53474">
    <property type="entry name" value="alpha/beta-Hydrolases"/>
    <property type="match status" value="1"/>
</dbReference>
<organism evidence="2 3">
    <name type="scientific">Limosilactobacillus reuteri</name>
    <name type="common">Lactobacillus reuteri</name>
    <dbReference type="NCBI Taxonomy" id="1598"/>
    <lineage>
        <taxon>Bacteria</taxon>
        <taxon>Bacillati</taxon>
        <taxon>Bacillota</taxon>
        <taxon>Bacilli</taxon>
        <taxon>Lactobacillales</taxon>
        <taxon>Lactobacillaceae</taxon>
        <taxon>Limosilactobacillus</taxon>
    </lineage>
</organism>
<dbReference type="AlphaFoldDB" id="A0AAX2SQ20"/>
<comment type="caution">
    <text evidence="2">The sequence shown here is derived from an EMBL/GenBank/DDBJ whole genome shotgun (WGS) entry which is preliminary data.</text>
</comment>
<name>A0AAX2SQ20_LIMRT</name>
<dbReference type="Proteomes" id="UP000297521">
    <property type="component" value="Unassembled WGS sequence"/>
</dbReference>
<dbReference type="Gene3D" id="1.10.10.800">
    <property type="match status" value="1"/>
</dbReference>
<feature type="domain" description="Dienelactone hydrolase" evidence="1">
    <location>
        <begin position="48"/>
        <end position="156"/>
    </location>
</feature>
<evidence type="ECO:0000313" key="3">
    <source>
        <dbReference type="Proteomes" id="UP000297521"/>
    </source>
</evidence>
<dbReference type="PANTHER" id="PTHR47751:SF1">
    <property type="entry name" value="SUPERFAMILY HYDROLASE, PUTATIVE (AFU_ORTHOLOGUE AFUA_2G16580)-RELATED"/>
    <property type="match status" value="1"/>
</dbReference>
<sequence>MANKFGLVYAGAITDNFPGKVNLKPVTYRNKDGIKMVANLYLPANYSKDKTYAAVVVAHPNGGVKEQVSGLFAQKLAEAGYISLAYDAAYQGGSEGMPRQTDLPANREEDIHASLDFLLSVDGVDPQRVGALGICGGGGYTLQTAKSDKRIKAVVTISMFNTGRVRRNGFKDADMANIQKRLIAASEAREKFVTTGEVEYIGQLLTHRTHFTQEELEKIPAGLYRDGVQYYGDTHYHPNAQSRYTTMSLLGLMTFDVENQADLLNQPLLMMTGDISDTRYMTDDFFKKATGTEDKQLIYIKGANHIETYWKPEFVKEEAKNLLEFFDKKLGA</sequence>
<dbReference type="RefSeq" id="WP_122481490.1">
    <property type="nucleotide sequence ID" value="NZ_PUXG01000025.1"/>
</dbReference>
<evidence type="ECO:0000313" key="2">
    <source>
        <dbReference type="EMBL" id="TGB10516.1"/>
    </source>
</evidence>
<dbReference type="InterPro" id="IPR002925">
    <property type="entry name" value="Dienelactn_hydro"/>
</dbReference>
<reference evidence="2" key="2">
    <citation type="submission" date="2019-04" db="EMBL/GenBank/DDBJ databases">
        <authorList>
            <person name="Bisanz J.E."/>
            <person name="Chagwedera N.D."/>
            <person name="Chawla A."/>
            <person name="Turnbaugh P.J."/>
        </authorList>
    </citation>
    <scope>NUCLEOTIDE SEQUENCE</scope>
    <source>
        <strain evidence="2">I8-5</strain>
    </source>
</reference>
<dbReference type="EMBL" id="SRKR01000013">
    <property type="protein sequence ID" value="TGB10516.1"/>
    <property type="molecule type" value="Genomic_DNA"/>
</dbReference>
<protein>
    <submittedName>
        <fullName evidence="2">Alpha/beta hydrolase</fullName>
    </submittedName>
</protein>
<evidence type="ECO:0000259" key="1">
    <source>
        <dbReference type="Pfam" id="PF01738"/>
    </source>
</evidence>
<accession>A0AAX2SQ20</accession>
<dbReference type="PANTHER" id="PTHR47751">
    <property type="entry name" value="SUPERFAMILY HYDROLASE, PUTATIVE (AFU_ORTHOLOGUE AFUA_2G16580)-RELATED"/>
    <property type="match status" value="1"/>
</dbReference>
<reference evidence="2" key="1">
    <citation type="journal article" date="2019" name="Cell Metab.">
        <title>Nutrient sensing in CD11c cells alters the gut microbiome to regulate food intake and body mass.</title>
        <authorList>
            <person name="Chagwedera N.D."/>
            <person name="Ang Q.Y."/>
            <person name="Bisanz J.E."/>
            <person name="Leong Y.A."/>
            <person name="Ganeshan K."/>
            <person name="Cai J."/>
            <person name="Patterson A.D."/>
            <person name="Turnbaugh P.J."/>
            <person name="Chawla A."/>
        </authorList>
    </citation>
    <scope>NUCLEOTIDE SEQUENCE</scope>
    <source>
        <strain evidence="2">I8-5</strain>
    </source>
</reference>